<evidence type="ECO:0000313" key="2">
    <source>
        <dbReference type="Proteomes" id="UP000217446"/>
    </source>
</evidence>
<gene>
    <name evidence="1" type="ORF">SO3561_10059</name>
</gene>
<organism evidence="1 2">
    <name type="scientific">Streptomyces olivochromogenes</name>
    <dbReference type="NCBI Taxonomy" id="1963"/>
    <lineage>
        <taxon>Bacteria</taxon>
        <taxon>Bacillati</taxon>
        <taxon>Actinomycetota</taxon>
        <taxon>Actinomycetes</taxon>
        <taxon>Kitasatosporales</taxon>
        <taxon>Streptomycetaceae</taxon>
        <taxon>Streptomyces</taxon>
    </lineage>
</organism>
<protein>
    <submittedName>
        <fullName evidence="1">Uncharacterized protein</fullName>
    </submittedName>
</protein>
<sequence>MRAGRPRTLASGAAPHQGVELLFATSGTSGHGRRRFRRNA</sequence>
<evidence type="ECO:0000313" key="1">
    <source>
        <dbReference type="EMBL" id="GAX58486.1"/>
    </source>
</evidence>
<dbReference type="EMBL" id="BDQI01000054">
    <property type="protein sequence ID" value="GAX58486.1"/>
    <property type="molecule type" value="Genomic_DNA"/>
</dbReference>
<accession>A0A250VWL5</accession>
<reference evidence="2" key="1">
    <citation type="submission" date="2017-05" db="EMBL/GenBank/DDBJ databases">
        <title>Streptomyces olivochromogenes NBRC 3561 whole genome shotgun sequence.</title>
        <authorList>
            <person name="Dohra H."/>
            <person name="Kodani S."/>
        </authorList>
    </citation>
    <scope>NUCLEOTIDE SEQUENCE [LARGE SCALE GENOMIC DNA]</scope>
    <source>
        <strain evidence="2">NBRC 3561</strain>
    </source>
</reference>
<dbReference type="AlphaFoldDB" id="A0A250VWL5"/>
<comment type="caution">
    <text evidence="1">The sequence shown here is derived from an EMBL/GenBank/DDBJ whole genome shotgun (WGS) entry which is preliminary data.</text>
</comment>
<name>A0A250VWL5_STROL</name>
<dbReference type="Proteomes" id="UP000217446">
    <property type="component" value="Unassembled WGS sequence"/>
</dbReference>
<keyword evidence="2" id="KW-1185">Reference proteome</keyword>
<proteinExistence type="predicted"/>